<comment type="caution">
    <text evidence="3">The sequence shown here is derived from an EMBL/GenBank/DDBJ whole genome shotgun (WGS) entry which is preliminary data.</text>
</comment>
<organism evidence="3 4">
    <name type="scientific">Kineosporia babensis</name>
    <dbReference type="NCBI Taxonomy" id="499548"/>
    <lineage>
        <taxon>Bacteria</taxon>
        <taxon>Bacillati</taxon>
        <taxon>Actinomycetota</taxon>
        <taxon>Actinomycetes</taxon>
        <taxon>Kineosporiales</taxon>
        <taxon>Kineosporiaceae</taxon>
        <taxon>Kineosporia</taxon>
    </lineage>
</organism>
<evidence type="ECO:0000313" key="3">
    <source>
        <dbReference type="EMBL" id="MCD5314596.1"/>
    </source>
</evidence>
<evidence type="ECO:0000313" key="4">
    <source>
        <dbReference type="Proteomes" id="UP001138997"/>
    </source>
</evidence>
<evidence type="ECO:0000259" key="1">
    <source>
        <dbReference type="Pfam" id="PF01609"/>
    </source>
</evidence>
<accession>A0A9X1NIX7</accession>
<dbReference type="Proteomes" id="UP001138997">
    <property type="component" value="Unassembled WGS sequence"/>
</dbReference>
<dbReference type="GO" id="GO:0004803">
    <property type="term" value="F:transposase activity"/>
    <property type="evidence" value="ECO:0007669"/>
    <property type="project" value="InterPro"/>
</dbReference>
<dbReference type="AlphaFoldDB" id="A0A9X1NIX7"/>
<dbReference type="PANTHER" id="PTHR30298">
    <property type="entry name" value="H REPEAT-ASSOCIATED PREDICTED TRANSPOSASE"/>
    <property type="match status" value="1"/>
</dbReference>
<dbReference type="GO" id="GO:0003677">
    <property type="term" value="F:DNA binding"/>
    <property type="evidence" value="ECO:0007669"/>
    <property type="project" value="InterPro"/>
</dbReference>
<gene>
    <name evidence="3" type="ORF">LR394_27180</name>
</gene>
<feature type="domain" description="H repeat-associated protein N-terminal" evidence="2">
    <location>
        <begin position="35"/>
        <end position="121"/>
    </location>
</feature>
<dbReference type="InterPro" id="IPR032806">
    <property type="entry name" value="YbfD_N"/>
</dbReference>
<dbReference type="InterPro" id="IPR047647">
    <property type="entry name" value="ISAs1_transpos"/>
</dbReference>
<dbReference type="Pfam" id="PF13808">
    <property type="entry name" value="DDE_Tnp_1_assoc"/>
    <property type="match status" value="1"/>
</dbReference>
<dbReference type="RefSeq" id="WP_231447263.1">
    <property type="nucleotide sequence ID" value="NZ_JAJOMB010000017.1"/>
</dbReference>
<dbReference type="PANTHER" id="PTHR30298:SF0">
    <property type="entry name" value="PROTEIN YBFL-RELATED"/>
    <property type="match status" value="1"/>
</dbReference>
<dbReference type="InterPro" id="IPR051698">
    <property type="entry name" value="Transposase_11-like"/>
</dbReference>
<reference evidence="3" key="1">
    <citation type="submission" date="2021-11" db="EMBL/GenBank/DDBJ databases">
        <title>Streptomyces corallinus and Kineosporia corallina sp. nov., two new coral-derived marine actinobacteria.</title>
        <authorList>
            <person name="Buangrab K."/>
            <person name="Sutthacheep M."/>
            <person name="Yeemin T."/>
            <person name="Harunari E."/>
            <person name="Igarashi Y."/>
            <person name="Sripreechasak P."/>
            <person name="Kanchanasin P."/>
            <person name="Tanasupawat S."/>
            <person name="Phongsopitanun W."/>
        </authorList>
    </citation>
    <scope>NUCLEOTIDE SEQUENCE</scope>
    <source>
        <strain evidence="3">JCM 31032</strain>
    </source>
</reference>
<proteinExistence type="predicted"/>
<sequence length="408" mass="45000">MELSNIILPSFGQSSAPDRVCSDVTHGEVESVAVVLARVPDPRKARGVRHGVFGLLMAVLVAVLAGAETTIEIAEHVQDLSGRQRRAIGLKRAKAPSLSTIRRFLMVLDQQVLQAALNVWAQAHAARIAANRSGLRHFAVDGKSMRGAACKGRPKPHLLGVLDVGAGLFVGQLPVAAKTNEIGMFTQVLDQIDNLDGVLVSADAMHTQTAHAEYLHERGAGLLVGVKGNQPTLFEQVTALPWDDVPIGDTQIGTRLHHRIEKRVVKVTSIGYQDEQIAFAHARQVAQVTRYIKRKTRTGRRWYWKKLETAYYLCTLDQIRVPATRLAQAVREHWMIESWHWSRDVTFREDSHRARSGNIAANLAALRNTAISLLHLAGTTQIARNLRGLARNPDYAISLLNSQNPTLN</sequence>
<protein>
    <submittedName>
        <fullName evidence="3">ISAs1 family transposase</fullName>
    </submittedName>
</protein>
<dbReference type="GO" id="GO:0006313">
    <property type="term" value="P:DNA transposition"/>
    <property type="evidence" value="ECO:0007669"/>
    <property type="project" value="InterPro"/>
</dbReference>
<dbReference type="Pfam" id="PF01609">
    <property type="entry name" value="DDE_Tnp_1"/>
    <property type="match status" value="1"/>
</dbReference>
<evidence type="ECO:0000259" key="2">
    <source>
        <dbReference type="Pfam" id="PF13808"/>
    </source>
</evidence>
<feature type="domain" description="Transposase IS4-like" evidence="1">
    <location>
        <begin position="134"/>
        <end position="372"/>
    </location>
</feature>
<keyword evidence="4" id="KW-1185">Reference proteome</keyword>
<name>A0A9X1NIX7_9ACTN</name>
<dbReference type="InterPro" id="IPR002559">
    <property type="entry name" value="Transposase_11"/>
</dbReference>
<dbReference type="EMBL" id="JAJOMB010000017">
    <property type="protein sequence ID" value="MCD5314596.1"/>
    <property type="molecule type" value="Genomic_DNA"/>
</dbReference>
<dbReference type="NCBIfam" id="NF033564">
    <property type="entry name" value="transpos_ISAs1"/>
    <property type="match status" value="1"/>
</dbReference>